<dbReference type="RefSeq" id="WP_194040440.1">
    <property type="nucleotide sequence ID" value="NZ_CP063373.1"/>
</dbReference>
<protein>
    <submittedName>
        <fullName evidence="3">Cholesterol esterase</fullName>
    </submittedName>
</protein>
<gene>
    <name evidence="3" type="ORF">IM697_36220</name>
</gene>
<dbReference type="EMBL" id="CP063373">
    <property type="protein sequence ID" value="QOV35457.1"/>
    <property type="molecule type" value="Genomic_DNA"/>
</dbReference>
<evidence type="ECO:0000256" key="1">
    <source>
        <dbReference type="SAM" id="MobiDB-lite"/>
    </source>
</evidence>
<evidence type="ECO:0000313" key="4">
    <source>
        <dbReference type="Proteomes" id="UP000594205"/>
    </source>
</evidence>
<sequence length="219" mass="22480">MESQVRGGTRWKRFAVVMVPSVAATAAIGVALAQGALAASFSVSGQSFKVTAKELNGTGFSQYGAVDPGTTLSGEKTAHAVAVSAFKSARIEKMCQSVVTPNVPFVGDITLKLTAGDSSDKAKQVHAKNLYIDVEELDADAEFKDINIGVAAGSMKGGPGPGMKGGKEQANPNGFGQEAGSVKLTGVEQTAWATTAGTFKLSGLHMSLHKGKGPGIECY</sequence>
<dbReference type="Pfam" id="PF19741">
    <property type="entry name" value="DUF6230"/>
    <property type="match status" value="1"/>
</dbReference>
<dbReference type="AlphaFoldDB" id="A0A7M2SGH3"/>
<name>A0A7M2SGH3_9ACTN</name>
<organism evidence="3 4">
    <name type="scientific">Streptomyces ferrugineus</name>
    <dbReference type="NCBI Taxonomy" id="1413221"/>
    <lineage>
        <taxon>Bacteria</taxon>
        <taxon>Bacillati</taxon>
        <taxon>Actinomycetota</taxon>
        <taxon>Actinomycetes</taxon>
        <taxon>Kitasatosporales</taxon>
        <taxon>Streptomycetaceae</taxon>
        <taxon>Streptomyces</taxon>
    </lineage>
</organism>
<dbReference type="KEGG" id="sfeu:IM697_36220"/>
<reference evidence="3 4" key="1">
    <citation type="submission" date="2020-10" db="EMBL/GenBank/DDBJ databases">
        <title>Streptomyces ferrugineus complate genome analysis.</title>
        <authorList>
            <person name="Anwar N."/>
        </authorList>
    </citation>
    <scope>NUCLEOTIDE SEQUENCE [LARGE SCALE GENOMIC DNA]</scope>
    <source>
        <strain evidence="3 4">CCTCC AA2014009</strain>
    </source>
</reference>
<keyword evidence="2" id="KW-0732">Signal</keyword>
<proteinExistence type="predicted"/>
<evidence type="ECO:0000313" key="3">
    <source>
        <dbReference type="EMBL" id="QOV35457.1"/>
    </source>
</evidence>
<feature type="chain" id="PRO_5031377576" evidence="2">
    <location>
        <begin position="39"/>
        <end position="219"/>
    </location>
</feature>
<evidence type="ECO:0000256" key="2">
    <source>
        <dbReference type="SAM" id="SignalP"/>
    </source>
</evidence>
<dbReference type="Proteomes" id="UP000594205">
    <property type="component" value="Chromosome"/>
</dbReference>
<keyword evidence="4" id="KW-1185">Reference proteome</keyword>
<feature type="region of interest" description="Disordered" evidence="1">
    <location>
        <begin position="157"/>
        <end position="178"/>
    </location>
</feature>
<dbReference type="InterPro" id="IPR046198">
    <property type="entry name" value="DUF6230"/>
</dbReference>
<feature type="signal peptide" evidence="2">
    <location>
        <begin position="1"/>
        <end position="38"/>
    </location>
</feature>
<accession>A0A7M2SGH3</accession>